<dbReference type="InterPro" id="IPR036249">
    <property type="entry name" value="Thioredoxin-like_sf"/>
</dbReference>
<dbReference type="PROSITE" id="PS50404">
    <property type="entry name" value="GST_NTER"/>
    <property type="match status" value="1"/>
</dbReference>
<organism evidence="2 3">
    <name type="scientific">Hydrogenophaga laconesensis</name>
    <dbReference type="NCBI Taxonomy" id="1805971"/>
    <lineage>
        <taxon>Bacteria</taxon>
        <taxon>Pseudomonadati</taxon>
        <taxon>Pseudomonadota</taxon>
        <taxon>Betaproteobacteria</taxon>
        <taxon>Burkholderiales</taxon>
        <taxon>Comamonadaceae</taxon>
        <taxon>Hydrogenophaga</taxon>
    </lineage>
</organism>
<evidence type="ECO:0000313" key="3">
    <source>
        <dbReference type="Proteomes" id="UP001265550"/>
    </source>
</evidence>
<evidence type="ECO:0000313" key="2">
    <source>
        <dbReference type="EMBL" id="MDR7093462.1"/>
    </source>
</evidence>
<gene>
    <name evidence="2" type="ORF">J2X09_001194</name>
</gene>
<dbReference type="Pfam" id="PF13417">
    <property type="entry name" value="GST_N_3"/>
    <property type="match status" value="1"/>
</dbReference>
<proteinExistence type="predicted"/>
<dbReference type="InterPro" id="IPR004045">
    <property type="entry name" value="Glutathione_S-Trfase_N"/>
</dbReference>
<dbReference type="InterPro" id="IPR050983">
    <property type="entry name" value="GST_Omega/HSP26"/>
</dbReference>
<dbReference type="CDD" id="cd03196">
    <property type="entry name" value="GST_C_5"/>
    <property type="match status" value="1"/>
</dbReference>
<evidence type="ECO:0000259" key="1">
    <source>
        <dbReference type="PROSITE" id="PS50404"/>
    </source>
</evidence>
<keyword evidence="3" id="KW-1185">Reference proteome</keyword>
<dbReference type="CDD" id="cd03060">
    <property type="entry name" value="GST_N_Omega_like"/>
    <property type="match status" value="1"/>
</dbReference>
<name>A0ABU1V7N0_9BURK</name>
<dbReference type="Pfam" id="PF13410">
    <property type="entry name" value="GST_C_2"/>
    <property type="match status" value="1"/>
</dbReference>
<dbReference type="EMBL" id="JAVDWE010000002">
    <property type="protein sequence ID" value="MDR7093462.1"/>
    <property type="molecule type" value="Genomic_DNA"/>
</dbReference>
<dbReference type="InterPro" id="IPR036282">
    <property type="entry name" value="Glutathione-S-Trfase_C_sf"/>
</dbReference>
<comment type="caution">
    <text evidence="2">The sequence shown here is derived from an EMBL/GenBank/DDBJ whole genome shotgun (WGS) entry which is preliminary data.</text>
</comment>
<dbReference type="PANTHER" id="PTHR43968:SF6">
    <property type="entry name" value="GLUTATHIONE S-TRANSFERASE OMEGA"/>
    <property type="match status" value="1"/>
</dbReference>
<reference evidence="2 3" key="1">
    <citation type="submission" date="2023-07" db="EMBL/GenBank/DDBJ databases">
        <title>Sorghum-associated microbial communities from plants grown in Nebraska, USA.</title>
        <authorList>
            <person name="Schachtman D."/>
        </authorList>
    </citation>
    <scope>NUCLEOTIDE SEQUENCE [LARGE SCALE GENOMIC DNA]</scope>
    <source>
        <strain evidence="2 3">BE240</strain>
    </source>
</reference>
<dbReference type="Gene3D" id="3.40.30.10">
    <property type="entry name" value="Glutaredoxin"/>
    <property type="match status" value="1"/>
</dbReference>
<accession>A0ABU1V7N0</accession>
<dbReference type="RefSeq" id="WP_204732676.1">
    <property type="nucleotide sequence ID" value="NZ_JAVDWE010000002.1"/>
</dbReference>
<feature type="domain" description="GST N-terminal" evidence="1">
    <location>
        <begin position="4"/>
        <end position="83"/>
    </location>
</feature>
<dbReference type="SUPFAM" id="SSF52833">
    <property type="entry name" value="Thioredoxin-like"/>
    <property type="match status" value="1"/>
</dbReference>
<sequence>MAPRLPLLYSYRRCPYAMRARMALLVAGVAFDAHEIVLRDKPAAMLERSPKGTVPVLVLPEGNVLEQSLDIMRWAWSAQDPDGWWSRAQGADNLALLSLCDGPFKHHLDRTKYPERHEGSDPVLHRVQAMDTLLRPLEGRLARAAQLGGDTPCATDLAIFPFVRQFAAVDPPWFSAQPLPALKNWLSNWLEHPLFTVAMARLPTGNVVRFPSIA</sequence>
<protein>
    <submittedName>
        <fullName evidence="2">Glutathione S-transferase</fullName>
    </submittedName>
</protein>
<dbReference type="Gene3D" id="1.20.1050.10">
    <property type="match status" value="1"/>
</dbReference>
<dbReference type="SUPFAM" id="SSF47616">
    <property type="entry name" value="GST C-terminal domain-like"/>
    <property type="match status" value="1"/>
</dbReference>
<dbReference type="Proteomes" id="UP001265550">
    <property type="component" value="Unassembled WGS sequence"/>
</dbReference>
<dbReference type="PANTHER" id="PTHR43968">
    <property type="match status" value="1"/>
</dbReference>